<feature type="transmembrane region" description="Helical" evidence="1">
    <location>
        <begin position="73"/>
        <end position="99"/>
    </location>
</feature>
<evidence type="ECO:0000313" key="3">
    <source>
        <dbReference type="RefSeq" id="XP_030381180.1"/>
    </source>
</evidence>
<proteinExistence type="predicted"/>
<protein>
    <submittedName>
        <fullName evidence="3">Uncharacterized protein LOC115629023</fullName>
    </submittedName>
</protein>
<organism evidence="2 3">
    <name type="scientific">Drosophila lebanonensis</name>
    <name type="common">Fruit fly</name>
    <name type="synonym">Scaptodrosophila lebanonensis</name>
    <dbReference type="NCBI Taxonomy" id="7225"/>
    <lineage>
        <taxon>Eukaryota</taxon>
        <taxon>Metazoa</taxon>
        <taxon>Ecdysozoa</taxon>
        <taxon>Arthropoda</taxon>
        <taxon>Hexapoda</taxon>
        <taxon>Insecta</taxon>
        <taxon>Pterygota</taxon>
        <taxon>Neoptera</taxon>
        <taxon>Endopterygota</taxon>
        <taxon>Diptera</taxon>
        <taxon>Brachycera</taxon>
        <taxon>Muscomorpha</taxon>
        <taxon>Ephydroidea</taxon>
        <taxon>Drosophilidae</taxon>
        <taxon>Scaptodrosophila</taxon>
    </lineage>
</organism>
<dbReference type="RefSeq" id="XP_030381180.1">
    <property type="nucleotide sequence ID" value="XM_030525320.1"/>
</dbReference>
<dbReference type="Proteomes" id="UP000504634">
    <property type="component" value="Unplaced"/>
</dbReference>
<dbReference type="OrthoDB" id="7882700at2759"/>
<keyword evidence="2" id="KW-1185">Reference proteome</keyword>
<keyword evidence="1" id="KW-0812">Transmembrane</keyword>
<sequence length="207" mass="23710">MASIIAISLAAMMHLVLRVSFYIQPNEKQSAPGPALPTIIVCIALLDIIYDNRILPQRYECMVPKAFKYLCEAGIAIFFLEVGMLIFWATIEYVIYLTSRALLLSLGLVSMQTYNKHETFMVGLFTVPLSLFILAMTGQATDHFHLLQDHYLSVQTLAALRLDNAMKFLRRTDEQQRHMLRLAVKNHDAARKGQERGRHWTPHFESK</sequence>
<gene>
    <name evidence="3" type="primary">LOC115629023</name>
</gene>
<dbReference type="AlphaFoldDB" id="A0A6J2TZU4"/>
<feature type="transmembrane region" description="Helical" evidence="1">
    <location>
        <begin position="34"/>
        <end position="52"/>
    </location>
</feature>
<dbReference type="GeneID" id="115629023"/>
<dbReference type="InterPro" id="IPR032145">
    <property type="entry name" value="DUF4818"/>
</dbReference>
<name>A0A6J2TZU4_DROLE</name>
<accession>A0A6J2TZU4</accession>
<reference evidence="3" key="1">
    <citation type="submission" date="2025-08" db="UniProtKB">
        <authorList>
            <consortium name="RefSeq"/>
        </authorList>
    </citation>
    <scope>IDENTIFICATION</scope>
    <source>
        <strain evidence="3">11010-0011.00</strain>
        <tissue evidence="3">Whole body</tissue>
    </source>
</reference>
<dbReference type="Pfam" id="PF16089">
    <property type="entry name" value="DUF4818"/>
    <property type="match status" value="1"/>
</dbReference>
<keyword evidence="1" id="KW-0472">Membrane</keyword>
<evidence type="ECO:0000256" key="1">
    <source>
        <dbReference type="SAM" id="Phobius"/>
    </source>
</evidence>
<evidence type="ECO:0000313" key="2">
    <source>
        <dbReference type="Proteomes" id="UP000504634"/>
    </source>
</evidence>
<keyword evidence="1" id="KW-1133">Transmembrane helix</keyword>
<feature type="transmembrane region" description="Helical" evidence="1">
    <location>
        <begin position="119"/>
        <end position="138"/>
    </location>
</feature>